<dbReference type="AlphaFoldDB" id="A0A1H1KK44"/>
<accession>A0A1H1KK44</accession>
<sequence>MSEYVRTYRGLEIYPLVYSHIPREAVGSFDYDAGFDAAVRICRRGTDGTLTASRVFRIPHRAPFGDAGEARRASNDYAERLIDGEVDGQSMRDL</sequence>
<dbReference type="Proteomes" id="UP000199365">
    <property type="component" value="Unassembled WGS sequence"/>
</dbReference>
<dbReference type="EMBL" id="FNKX01000005">
    <property type="protein sequence ID" value="SDR62731.1"/>
    <property type="molecule type" value="Genomic_DNA"/>
</dbReference>
<reference evidence="2" key="1">
    <citation type="submission" date="2016-10" db="EMBL/GenBank/DDBJ databases">
        <authorList>
            <person name="Varghese N."/>
            <person name="Submissions S."/>
        </authorList>
    </citation>
    <scope>NUCLEOTIDE SEQUENCE [LARGE SCALE GENOMIC DNA]</scope>
    <source>
        <strain evidence="2">DUS833</strain>
    </source>
</reference>
<protein>
    <submittedName>
        <fullName evidence="1">Uncharacterized protein</fullName>
    </submittedName>
</protein>
<evidence type="ECO:0000313" key="1">
    <source>
        <dbReference type="EMBL" id="SDR62731.1"/>
    </source>
</evidence>
<keyword evidence="2" id="KW-1185">Reference proteome</keyword>
<name>A0A1H1KK44_9BURK</name>
<proteinExistence type="predicted"/>
<dbReference type="RefSeq" id="WP_090812940.1">
    <property type="nucleotide sequence ID" value="NZ_FNKX01000005.1"/>
</dbReference>
<organism evidence="1 2">
    <name type="scientific">Paraburkholderia tuberum</name>
    <dbReference type="NCBI Taxonomy" id="157910"/>
    <lineage>
        <taxon>Bacteria</taxon>
        <taxon>Pseudomonadati</taxon>
        <taxon>Pseudomonadota</taxon>
        <taxon>Betaproteobacteria</taxon>
        <taxon>Burkholderiales</taxon>
        <taxon>Burkholderiaceae</taxon>
        <taxon>Paraburkholderia</taxon>
    </lineage>
</organism>
<evidence type="ECO:0000313" key="2">
    <source>
        <dbReference type="Proteomes" id="UP000199365"/>
    </source>
</evidence>
<gene>
    <name evidence="1" type="ORF">SAMN05445850_8394</name>
</gene>